<dbReference type="Pfam" id="PF22922">
    <property type="entry name" value="GAF_NLP"/>
    <property type="match status" value="2"/>
</dbReference>
<evidence type="ECO:0000259" key="7">
    <source>
        <dbReference type="PROSITE" id="PS51745"/>
    </source>
</evidence>
<evidence type="ECO:0000256" key="2">
    <source>
        <dbReference type="ARBA" id="ARBA00023125"/>
    </source>
</evidence>
<feature type="compositionally biased region" description="Basic and acidic residues" evidence="5">
    <location>
        <begin position="519"/>
        <end position="532"/>
    </location>
</feature>
<feature type="domain" description="PB1" evidence="7">
    <location>
        <begin position="862"/>
        <end position="945"/>
    </location>
</feature>
<reference evidence="8" key="1">
    <citation type="submission" date="2015-07" db="EMBL/GenBank/DDBJ databases">
        <title>Transcriptome Assembly of Anthurium amnicola.</title>
        <authorList>
            <person name="Suzuki J."/>
        </authorList>
    </citation>
    <scope>NUCLEOTIDE SEQUENCE</scope>
</reference>
<dbReference type="EMBL" id="GDJX01022337">
    <property type="protein sequence ID" value="JAT45599.1"/>
    <property type="molecule type" value="Transcribed_RNA"/>
</dbReference>
<dbReference type="PROSITE" id="PS51519">
    <property type="entry name" value="RWP_RK"/>
    <property type="match status" value="1"/>
</dbReference>
<dbReference type="Pfam" id="PF00564">
    <property type="entry name" value="PB1"/>
    <property type="match status" value="1"/>
</dbReference>
<evidence type="ECO:0000313" key="8">
    <source>
        <dbReference type="EMBL" id="JAT45599.1"/>
    </source>
</evidence>
<evidence type="ECO:0000256" key="5">
    <source>
        <dbReference type="SAM" id="MobiDB-lite"/>
    </source>
</evidence>
<evidence type="ECO:0000256" key="4">
    <source>
        <dbReference type="ARBA" id="ARBA00023242"/>
    </source>
</evidence>
<evidence type="ECO:0000256" key="1">
    <source>
        <dbReference type="ARBA" id="ARBA00023015"/>
    </source>
</evidence>
<feature type="region of interest" description="Disordered" evidence="5">
    <location>
        <begin position="518"/>
        <end position="540"/>
    </location>
</feature>
<dbReference type="InterPro" id="IPR045012">
    <property type="entry name" value="NLP"/>
</dbReference>
<dbReference type="AlphaFoldDB" id="A0A1D1XT89"/>
<keyword evidence="4" id="KW-0539">Nucleus</keyword>
<gene>
    <name evidence="8" type="primary">NLP1_12</name>
    <name evidence="8" type="ORF">g.101451</name>
</gene>
<dbReference type="InterPro" id="IPR003035">
    <property type="entry name" value="RWP-RK_dom"/>
</dbReference>
<dbReference type="CDD" id="cd06407">
    <property type="entry name" value="PB1_NLP"/>
    <property type="match status" value="1"/>
</dbReference>
<dbReference type="PANTHER" id="PTHR32002">
    <property type="entry name" value="PROTEIN NLP8"/>
    <property type="match status" value="1"/>
</dbReference>
<keyword evidence="2" id="KW-0238">DNA-binding</keyword>
<proteinExistence type="predicted"/>
<feature type="region of interest" description="Disordered" evidence="5">
    <location>
        <begin position="739"/>
        <end position="782"/>
    </location>
</feature>
<feature type="domain" description="RWP-RK" evidence="6">
    <location>
        <begin position="627"/>
        <end position="710"/>
    </location>
</feature>
<keyword evidence="1" id="KW-0805">Transcription regulation</keyword>
<evidence type="ECO:0000259" key="6">
    <source>
        <dbReference type="PROSITE" id="PS51519"/>
    </source>
</evidence>
<dbReference type="PANTHER" id="PTHR32002:SF44">
    <property type="entry name" value="PROTEIN NLP4"/>
    <property type="match status" value="1"/>
</dbReference>
<dbReference type="GO" id="GO:0003700">
    <property type="term" value="F:DNA-binding transcription factor activity"/>
    <property type="evidence" value="ECO:0007669"/>
    <property type="project" value="InterPro"/>
</dbReference>
<protein>
    <submittedName>
        <fullName evidence="8">Protein NLP1</fullName>
    </submittedName>
</protein>
<name>A0A1D1XT89_9ARAE</name>
<dbReference type="InterPro" id="IPR053793">
    <property type="entry name" value="PB1-like"/>
</dbReference>
<dbReference type="InterPro" id="IPR034891">
    <property type="entry name" value="PB1_NLP"/>
</dbReference>
<keyword evidence="3" id="KW-0804">Transcription</keyword>
<dbReference type="InterPro" id="IPR000270">
    <property type="entry name" value="PB1_dom"/>
</dbReference>
<dbReference type="InterPro" id="IPR055081">
    <property type="entry name" value="NLP1-9_GAF"/>
</dbReference>
<dbReference type="SUPFAM" id="SSF54277">
    <property type="entry name" value="CAD &amp; PB1 domains"/>
    <property type="match status" value="1"/>
</dbReference>
<dbReference type="PROSITE" id="PS51745">
    <property type="entry name" value="PB1"/>
    <property type="match status" value="1"/>
</dbReference>
<dbReference type="Gene3D" id="3.10.20.90">
    <property type="entry name" value="Phosphatidylinositol 3-kinase Catalytic Subunit, Chain A, domain 1"/>
    <property type="match status" value="1"/>
</dbReference>
<organism evidence="8">
    <name type="scientific">Anthurium amnicola</name>
    <dbReference type="NCBI Taxonomy" id="1678845"/>
    <lineage>
        <taxon>Eukaryota</taxon>
        <taxon>Viridiplantae</taxon>
        <taxon>Streptophyta</taxon>
        <taxon>Embryophyta</taxon>
        <taxon>Tracheophyta</taxon>
        <taxon>Spermatophyta</taxon>
        <taxon>Magnoliopsida</taxon>
        <taxon>Liliopsida</taxon>
        <taxon>Araceae</taxon>
        <taxon>Pothoideae</taxon>
        <taxon>Potheae</taxon>
        <taxon>Anthurium</taxon>
    </lineage>
</organism>
<dbReference type="SMART" id="SM00666">
    <property type="entry name" value="PB1"/>
    <property type="match status" value="1"/>
</dbReference>
<accession>A0A1D1XT89</accession>
<sequence length="957" mass="106257">MEDGVLPPDGTQWTLLDDLVDLDLMDELLSEEVWLETPQGLGLLRQQDASASPARFGSSYPSPLFEIENMVLNPNPEECPNSEDVEGSSSSKIRPQVEEGTEEMIGTQLSPCTSDYAQCSGRPSETDEAAPRGWGIQPRAYPGLVTSFKERLARTLSHIKESYRDCDVLIQMWVPVNNGERQVLTTSGQPFSLNPNCQRLMNYRTVSTCYQFSVEENSTEAHGLPGRVFLWKLPEWSPDVRYLSNYEYPRVNYAQRYDVRGTLAIPIFQRHSRVCLGVVEVVMTTERISYCSDLQHICSALKAADLNSSEVLSVPHVKMKNDSYLDVLPEISVVLRAVCQAHRLPLAQTWIPCMEQGKSGSRHTDENYKDCVSTVDASCYVNDPFLSDFHKACSEHHVLRGQGVVGKAFTTNQPCFSSDITALSKSEYPLAQHARMFGLRAAVAIRLRSIHSGKADYVLEFFLPTDCIMSEEQKEMLNSLSVTLQKVCQSLRVLTANELEEEAVLQLNIQSVSRVAYRKRSDGDNRNQDRSKVLMSPSVGESVLEQSGITSIMESQRKDKNGILCASPAFEEHELQRIRVTSQWGSSEVELPEGKSLSDSKPSYHQAAAKNITECGDSFSDQPCFRTGGKVIERKRTKTEKAISLQLLQQHFAGSLKDAAKSLGVCPTTLKRICRQHGITRWPSRKIKKVGHSLKKLQVVMNSVPGVDVSFQLRSLYANFPSSSSTDVIVNTQKATKSMICPPKQDDDPESSTAHHGLVTSHASASNSLSSSSSQTSGSSHCSSCGAKHCTRVARGPVKEELSIQENQSGVLTRASSELKLPLLSHEIHETLTRSLSLKSLGENSGPVSLSPPCQNRHVNGQLRVKAMYGEEKNRFSLHPTWGIQELKYEIAKRFHISDMNSVDLKYLDDDSEWVLLTCDADLQECTDIHRSSCIQTIKISVHHSAEPSTISFGSGL</sequence>
<dbReference type="GO" id="GO:0003677">
    <property type="term" value="F:DNA binding"/>
    <property type="evidence" value="ECO:0007669"/>
    <property type="project" value="UniProtKB-KW"/>
</dbReference>
<feature type="compositionally biased region" description="Low complexity" evidence="5">
    <location>
        <begin position="760"/>
        <end position="782"/>
    </location>
</feature>
<evidence type="ECO:0000256" key="3">
    <source>
        <dbReference type="ARBA" id="ARBA00023163"/>
    </source>
</evidence>
<dbReference type="Pfam" id="PF02042">
    <property type="entry name" value="RWP-RK"/>
    <property type="match status" value="1"/>
</dbReference>